<feature type="compositionally biased region" description="Polar residues" evidence="1">
    <location>
        <begin position="280"/>
        <end position="294"/>
    </location>
</feature>
<dbReference type="AlphaFoldDB" id="B4GSF4"/>
<organism evidence="3">
    <name type="scientific">Drosophila persimilis</name>
    <name type="common">Fruit fly</name>
    <dbReference type="NCBI Taxonomy" id="7234"/>
    <lineage>
        <taxon>Eukaryota</taxon>
        <taxon>Metazoa</taxon>
        <taxon>Ecdysozoa</taxon>
        <taxon>Arthropoda</taxon>
        <taxon>Hexapoda</taxon>
        <taxon>Insecta</taxon>
        <taxon>Pterygota</taxon>
        <taxon>Neoptera</taxon>
        <taxon>Endopterygota</taxon>
        <taxon>Diptera</taxon>
        <taxon>Brachycera</taxon>
        <taxon>Muscomorpha</taxon>
        <taxon>Ephydroidea</taxon>
        <taxon>Drosophilidae</taxon>
        <taxon>Drosophila</taxon>
        <taxon>Sophophora</taxon>
    </lineage>
</organism>
<evidence type="ECO:0000313" key="2">
    <source>
        <dbReference type="EMBL" id="EDW25313.1"/>
    </source>
</evidence>
<dbReference type="OMA" id="REKCECH"/>
<name>B4GSF4_DROPE</name>
<gene>
    <name evidence="2" type="primary">Dper\GL26526</name>
    <name evidence="2" type="ORF">Dper_GL26526</name>
</gene>
<accession>B4GSF4</accession>
<evidence type="ECO:0000256" key="1">
    <source>
        <dbReference type="SAM" id="MobiDB-lite"/>
    </source>
</evidence>
<dbReference type="HOGENOM" id="CLU_947538_0_0_1"/>
<dbReference type="Proteomes" id="UP000008744">
    <property type="component" value="Unassembled WGS sequence"/>
</dbReference>
<dbReference type="EMBL" id="CH479189">
    <property type="protein sequence ID" value="EDW25313.1"/>
    <property type="molecule type" value="Genomic_DNA"/>
</dbReference>
<proteinExistence type="predicted"/>
<dbReference type="OrthoDB" id="7861362at2759"/>
<protein>
    <submittedName>
        <fullName evidence="2">GL26526</fullName>
    </submittedName>
</protein>
<evidence type="ECO:0000313" key="3">
    <source>
        <dbReference type="Proteomes" id="UP000008744"/>
    </source>
</evidence>
<keyword evidence="3" id="KW-1185">Reference proteome</keyword>
<sequence>MTPGGRYSKMLTKLGKDTKLIVISKHRICTPKKKEKCNCHRHRCLLVALAYLFRCSHVSMLSMLWRMACNAGQPLRGFSRDAAWSVMQGVRAPFTEVNDQEIYDSFYDRCGMTIDPFDPDNTYKLLRLMFINTALGPDQRMGLMRMLEKLNECSFRQVNLDLLLQTLASISIDEFVYSLIHQHKLNAGNAKLSKDLSQLYERVGTTNKNAIIRNRNRRDRGKVDVAMGVDPVKGASDMSRNTIVYCIPGSRDTSAEQSPSNPSGCLRYAPRGKDKRRKNNSNGRMLSGRTGTDP</sequence>
<feature type="compositionally biased region" description="Polar residues" evidence="1">
    <location>
        <begin position="251"/>
        <end position="263"/>
    </location>
</feature>
<reference evidence="2 3" key="1">
    <citation type="journal article" date="2007" name="Nature">
        <title>Evolution of genes and genomes on the Drosophila phylogeny.</title>
        <authorList>
            <consortium name="Drosophila 12 Genomes Consortium"/>
            <person name="Clark A.G."/>
            <person name="Eisen M.B."/>
            <person name="Smith D.R."/>
            <person name="Bergman C.M."/>
            <person name="Oliver B."/>
            <person name="Markow T.A."/>
            <person name="Kaufman T.C."/>
            <person name="Kellis M."/>
            <person name="Gelbart W."/>
            <person name="Iyer V.N."/>
            <person name="Pollard D.A."/>
            <person name="Sackton T.B."/>
            <person name="Larracuente A.M."/>
            <person name="Singh N.D."/>
            <person name="Abad J.P."/>
            <person name="Abt D.N."/>
            <person name="Adryan B."/>
            <person name="Aguade M."/>
            <person name="Akashi H."/>
            <person name="Anderson W.W."/>
            <person name="Aquadro C.F."/>
            <person name="Ardell D.H."/>
            <person name="Arguello R."/>
            <person name="Artieri C.G."/>
            <person name="Barbash D.A."/>
            <person name="Barker D."/>
            <person name="Barsanti P."/>
            <person name="Batterham P."/>
            <person name="Batzoglou S."/>
            <person name="Begun D."/>
            <person name="Bhutkar A."/>
            <person name="Blanco E."/>
            <person name="Bosak S.A."/>
            <person name="Bradley R.K."/>
            <person name="Brand A.D."/>
            <person name="Brent M.R."/>
            <person name="Brooks A.N."/>
            <person name="Brown R.H."/>
            <person name="Butlin R.K."/>
            <person name="Caggese C."/>
            <person name="Calvi B.R."/>
            <person name="Bernardo de Carvalho A."/>
            <person name="Caspi A."/>
            <person name="Castrezana S."/>
            <person name="Celniker S.E."/>
            <person name="Chang J.L."/>
            <person name="Chapple C."/>
            <person name="Chatterji S."/>
            <person name="Chinwalla A."/>
            <person name="Civetta A."/>
            <person name="Clifton S.W."/>
            <person name="Comeron J.M."/>
            <person name="Costello J.C."/>
            <person name="Coyne J.A."/>
            <person name="Daub J."/>
            <person name="David R.G."/>
            <person name="Delcher A.L."/>
            <person name="Delehaunty K."/>
            <person name="Do C.B."/>
            <person name="Ebling H."/>
            <person name="Edwards K."/>
            <person name="Eickbush T."/>
            <person name="Evans J.D."/>
            <person name="Filipski A."/>
            <person name="Findeiss S."/>
            <person name="Freyhult E."/>
            <person name="Fulton L."/>
            <person name="Fulton R."/>
            <person name="Garcia A.C."/>
            <person name="Gardiner A."/>
            <person name="Garfield D.A."/>
            <person name="Garvin B.E."/>
            <person name="Gibson G."/>
            <person name="Gilbert D."/>
            <person name="Gnerre S."/>
            <person name="Godfrey J."/>
            <person name="Good R."/>
            <person name="Gotea V."/>
            <person name="Gravely B."/>
            <person name="Greenberg A.J."/>
            <person name="Griffiths-Jones S."/>
            <person name="Gross S."/>
            <person name="Guigo R."/>
            <person name="Gustafson E.A."/>
            <person name="Haerty W."/>
            <person name="Hahn M.W."/>
            <person name="Halligan D.L."/>
            <person name="Halpern A.L."/>
            <person name="Halter G.M."/>
            <person name="Han M.V."/>
            <person name="Heger A."/>
            <person name="Hillier L."/>
            <person name="Hinrichs A.S."/>
            <person name="Holmes I."/>
            <person name="Hoskins R.A."/>
            <person name="Hubisz M.J."/>
            <person name="Hultmark D."/>
            <person name="Huntley M.A."/>
            <person name="Jaffe D.B."/>
            <person name="Jagadeeshan S."/>
            <person name="Jeck W.R."/>
            <person name="Johnson J."/>
            <person name="Jones C.D."/>
            <person name="Jordan W.C."/>
            <person name="Karpen G.H."/>
            <person name="Kataoka E."/>
            <person name="Keightley P.D."/>
            <person name="Kheradpour P."/>
            <person name="Kirkness E.F."/>
            <person name="Koerich L.B."/>
            <person name="Kristiansen K."/>
            <person name="Kudrna D."/>
            <person name="Kulathinal R.J."/>
            <person name="Kumar S."/>
            <person name="Kwok R."/>
            <person name="Lander E."/>
            <person name="Langley C.H."/>
            <person name="Lapoint R."/>
            <person name="Lazzaro B.P."/>
            <person name="Lee S.J."/>
            <person name="Levesque L."/>
            <person name="Li R."/>
            <person name="Lin C.F."/>
            <person name="Lin M.F."/>
            <person name="Lindblad-Toh K."/>
            <person name="Llopart A."/>
            <person name="Long M."/>
            <person name="Low L."/>
            <person name="Lozovsky E."/>
            <person name="Lu J."/>
            <person name="Luo M."/>
            <person name="Machado C.A."/>
            <person name="Makalowski W."/>
            <person name="Marzo M."/>
            <person name="Matsuda M."/>
            <person name="Matzkin L."/>
            <person name="McAllister B."/>
            <person name="McBride C.S."/>
            <person name="McKernan B."/>
            <person name="McKernan K."/>
            <person name="Mendez-Lago M."/>
            <person name="Minx P."/>
            <person name="Mollenhauer M.U."/>
            <person name="Montooth K."/>
            <person name="Mount S.M."/>
            <person name="Mu X."/>
            <person name="Myers E."/>
            <person name="Negre B."/>
            <person name="Newfeld S."/>
            <person name="Nielsen R."/>
            <person name="Noor M.A."/>
            <person name="O'Grady P."/>
            <person name="Pachter L."/>
            <person name="Papaceit M."/>
            <person name="Parisi M.J."/>
            <person name="Parisi M."/>
            <person name="Parts L."/>
            <person name="Pedersen J.S."/>
            <person name="Pesole G."/>
            <person name="Phillippy A.M."/>
            <person name="Ponting C.P."/>
            <person name="Pop M."/>
            <person name="Porcelli D."/>
            <person name="Powell J.R."/>
            <person name="Prohaska S."/>
            <person name="Pruitt K."/>
            <person name="Puig M."/>
            <person name="Quesneville H."/>
            <person name="Ram K.R."/>
            <person name="Rand D."/>
            <person name="Rasmussen M.D."/>
            <person name="Reed L.K."/>
            <person name="Reenan R."/>
            <person name="Reily A."/>
            <person name="Remington K.A."/>
            <person name="Rieger T.T."/>
            <person name="Ritchie M.G."/>
            <person name="Robin C."/>
            <person name="Rogers Y.H."/>
            <person name="Rohde C."/>
            <person name="Rozas J."/>
            <person name="Rubenfield M.J."/>
            <person name="Ruiz A."/>
            <person name="Russo S."/>
            <person name="Salzberg S.L."/>
            <person name="Sanchez-Gracia A."/>
            <person name="Saranga D.J."/>
            <person name="Sato H."/>
            <person name="Schaeffer S.W."/>
            <person name="Schatz M.C."/>
            <person name="Schlenke T."/>
            <person name="Schwartz R."/>
            <person name="Segarra C."/>
            <person name="Singh R.S."/>
            <person name="Sirot L."/>
            <person name="Sirota M."/>
            <person name="Sisneros N.B."/>
            <person name="Smith C.D."/>
            <person name="Smith T.F."/>
            <person name="Spieth J."/>
            <person name="Stage D.E."/>
            <person name="Stark A."/>
            <person name="Stephan W."/>
            <person name="Strausberg R.L."/>
            <person name="Strempel S."/>
            <person name="Sturgill D."/>
            <person name="Sutton G."/>
            <person name="Sutton G.G."/>
            <person name="Tao W."/>
            <person name="Teichmann S."/>
            <person name="Tobari Y.N."/>
            <person name="Tomimura Y."/>
            <person name="Tsolas J.M."/>
            <person name="Valente V.L."/>
            <person name="Venter E."/>
            <person name="Venter J.C."/>
            <person name="Vicario S."/>
            <person name="Vieira F.G."/>
            <person name="Vilella A.J."/>
            <person name="Villasante A."/>
            <person name="Walenz B."/>
            <person name="Wang J."/>
            <person name="Wasserman M."/>
            <person name="Watts T."/>
            <person name="Wilson D."/>
            <person name="Wilson R.K."/>
            <person name="Wing R.A."/>
            <person name="Wolfner M.F."/>
            <person name="Wong A."/>
            <person name="Wong G.K."/>
            <person name="Wu C.I."/>
            <person name="Wu G."/>
            <person name="Yamamoto D."/>
            <person name="Yang H.P."/>
            <person name="Yang S.P."/>
            <person name="Yorke J.A."/>
            <person name="Yoshida K."/>
            <person name="Zdobnov E."/>
            <person name="Zhang P."/>
            <person name="Zhang Y."/>
            <person name="Zimin A.V."/>
            <person name="Baldwin J."/>
            <person name="Abdouelleil A."/>
            <person name="Abdulkadir J."/>
            <person name="Abebe A."/>
            <person name="Abera B."/>
            <person name="Abreu J."/>
            <person name="Acer S.C."/>
            <person name="Aftuck L."/>
            <person name="Alexander A."/>
            <person name="An P."/>
            <person name="Anderson E."/>
            <person name="Anderson S."/>
            <person name="Arachi H."/>
            <person name="Azer M."/>
            <person name="Bachantsang P."/>
            <person name="Barry A."/>
            <person name="Bayul T."/>
            <person name="Berlin A."/>
            <person name="Bessette D."/>
            <person name="Bloom T."/>
            <person name="Blye J."/>
            <person name="Boguslavskiy L."/>
            <person name="Bonnet C."/>
            <person name="Boukhgalter B."/>
            <person name="Bourzgui I."/>
            <person name="Brown A."/>
            <person name="Cahill P."/>
            <person name="Channer S."/>
            <person name="Cheshatsang Y."/>
            <person name="Chuda L."/>
            <person name="Citroen M."/>
            <person name="Collymore A."/>
            <person name="Cooke P."/>
            <person name="Costello M."/>
            <person name="D'Aco K."/>
            <person name="Daza R."/>
            <person name="De Haan G."/>
            <person name="DeGray S."/>
            <person name="DeMaso C."/>
            <person name="Dhargay N."/>
            <person name="Dooley K."/>
            <person name="Dooley E."/>
            <person name="Doricent M."/>
            <person name="Dorje P."/>
            <person name="Dorjee K."/>
            <person name="Dupes A."/>
            <person name="Elong R."/>
            <person name="Falk J."/>
            <person name="Farina A."/>
            <person name="Faro S."/>
            <person name="Ferguson D."/>
            <person name="Fisher S."/>
            <person name="Foley C.D."/>
            <person name="Franke A."/>
            <person name="Friedrich D."/>
            <person name="Gadbois L."/>
            <person name="Gearin G."/>
            <person name="Gearin C.R."/>
            <person name="Giannoukos G."/>
            <person name="Goode T."/>
            <person name="Graham J."/>
            <person name="Grandbois E."/>
            <person name="Grewal S."/>
            <person name="Gyaltsen K."/>
            <person name="Hafez N."/>
            <person name="Hagos B."/>
            <person name="Hall J."/>
            <person name="Henson C."/>
            <person name="Hollinger A."/>
            <person name="Honan T."/>
            <person name="Huard M.D."/>
            <person name="Hughes L."/>
            <person name="Hurhula B."/>
            <person name="Husby M.E."/>
            <person name="Kamat A."/>
            <person name="Kanga B."/>
            <person name="Kashin S."/>
            <person name="Khazanovich D."/>
            <person name="Kisner P."/>
            <person name="Lance K."/>
            <person name="Lara M."/>
            <person name="Lee W."/>
            <person name="Lennon N."/>
            <person name="Letendre F."/>
            <person name="LeVine R."/>
            <person name="Lipovsky A."/>
            <person name="Liu X."/>
            <person name="Liu J."/>
            <person name="Liu S."/>
            <person name="Lokyitsang T."/>
            <person name="Lokyitsang Y."/>
            <person name="Lubonja R."/>
            <person name="Lui A."/>
            <person name="MacDonald P."/>
            <person name="Magnisalis V."/>
            <person name="Maru K."/>
            <person name="Matthews C."/>
            <person name="McCusker W."/>
            <person name="McDonough S."/>
            <person name="Mehta T."/>
            <person name="Meldrim J."/>
            <person name="Meneus L."/>
            <person name="Mihai O."/>
            <person name="Mihalev A."/>
            <person name="Mihova T."/>
            <person name="Mittelman R."/>
            <person name="Mlenga V."/>
            <person name="Montmayeur A."/>
            <person name="Mulrain L."/>
            <person name="Navidi A."/>
            <person name="Naylor J."/>
            <person name="Negash T."/>
            <person name="Nguyen T."/>
            <person name="Nguyen N."/>
            <person name="Nicol R."/>
            <person name="Norbu C."/>
            <person name="Norbu N."/>
            <person name="Novod N."/>
            <person name="O'Neill B."/>
            <person name="Osman S."/>
            <person name="Markiewicz E."/>
            <person name="Oyono O.L."/>
            <person name="Patti C."/>
            <person name="Phunkhang P."/>
            <person name="Pierre F."/>
            <person name="Priest M."/>
            <person name="Raghuraman S."/>
            <person name="Rege F."/>
            <person name="Reyes R."/>
            <person name="Rise C."/>
            <person name="Rogov P."/>
            <person name="Ross K."/>
            <person name="Ryan E."/>
            <person name="Settipalli S."/>
            <person name="Shea T."/>
            <person name="Sherpa N."/>
            <person name="Shi L."/>
            <person name="Shih D."/>
            <person name="Sparrow T."/>
            <person name="Spaulding J."/>
            <person name="Stalker J."/>
            <person name="Stange-Thomann N."/>
            <person name="Stavropoulos S."/>
            <person name="Stone C."/>
            <person name="Strader C."/>
            <person name="Tesfaye S."/>
            <person name="Thomson T."/>
            <person name="Thoulutsang Y."/>
            <person name="Thoulutsang D."/>
            <person name="Topham K."/>
            <person name="Topping I."/>
            <person name="Tsamla T."/>
            <person name="Vassiliev H."/>
            <person name="Vo A."/>
            <person name="Wangchuk T."/>
            <person name="Wangdi T."/>
            <person name="Weiand M."/>
            <person name="Wilkinson J."/>
            <person name="Wilson A."/>
            <person name="Yadav S."/>
            <person name="Young G."/>
            <person name="Yu Q."/>
            <person name="Zembek L."/>
            <person name="Zhong D."/>
            <person name="Zimmer A."/>
            <person name="Zwirko Z."/>
            <person name="Jaffe D.B."/>
            <person name="Alvarez P."/>
            <person name="Brockman W."/>
            <person name="Butler J."/>
            <person name="Chin C."/>
            <person name="Gnerre S."/>
            <person name="Grabherr M."/>
            <person name="Kleber M."/>
            <person name="Mauceli E."/>
            <person name="MacCallum I."/>
        </authorList>
    </citation>
    <scope>NUCLEOTIDE SEQUENCE [LARGE SCALE GENOMIC DNA]</scope>
    <source>
        <strain evidence="3">MSH-3 / Tucson 14011-0111.49</strain>
    </source>
</reference>
<dbReference type="PhylomeDB" id="B4GSF4"/>
<feature type="region of interest" description="Disordered" evidence="1">
    <location>
        <begin position="250"/>
        <end position="294"/>
    </location>
</feature>